<keyword evidence="1" id="KW-0808">Transferase</keyword>
<evidence type="ECO:0008006" key="6">
    <source>
        <dbReference type="Google" id="ProtNLM"/>
    </source>
</evidence>
<name>A0ABP7XMJ7_9FLAO</name>
<dbReference type="Proteomes" id="UP001501333">
    <property type="component" value="Unassembled WGS sequence"/>
</dbReference>
<dbReference type="InterPro" id="IPR001173">
    <property type="entry name" value="Glyco_trans_2-like"/>
</dbReference>
<dbReference type="InterPro" id="IPR027791">
    <property type="entry name" value="Galactosyl_T_C"/>
</dbReference>
<dbReference type="InterPro" id="IPR029044">
    <property type="entry name" value="Nucleotide-diphossugar_trans"/>
</dbReference>
<proteinExistence type="predicted"/>
<dbReference type="PANTHER" id="PTHR43685:SF2">
    <property type="entry name" value="GLYCOSYLTRANSFERASE 2-LIKE DOMAIN-CONTAINING PROTEIN"/>
    <property type="match status" value="1"/>
</dbReference>
<dbReference type="EMBL" id="BAABAO010000001">
    <property type="protein sequence ID" value="GAA4120638.1"/>
    <property type="molecule type" value="Genomic_DNA"/>
</dbReference>
<dbReference type="Pfam" id="PF00535">
    <property type="entry name" value="Glycos_transf_2"/>
    <property type="match status" value="1"/>
</dbReference>
<reference evidence="5" key="1">
    <citation type="journal article" date="2019" name="Int. J. Syst. Evol. Microbiol.">
        <title>The Global Catalogue of Microorganisms (GCM) 10K type strain sequencing project: providing services to taxonomists for standard genome sequencing and annotation.</title>
        <authorList>
            <consortium name="The Broad Institute Genomics Platform"/>
            <consortium name="The Broad Institute Genome Sequencing Center for Infectious Disease"/>
            <person name="Wu L."/>
            <person name="Ma J."/>
        </authorList>
    </citation>
    <scope>NUCLEOTIDE SEQUENCE [LARGE SCALE GENOMIC DNA]</scope>
    <source>
        <strain evidence="5">JCM 17386</strain>
    </source>
</reference>
<dbReference type="SUPFAM" id="SSF53448">
    <property type="entry name" value="Nucleotide-diphospho-sugar transferases"/>
    <property type="match status" value="1"/>
</dbReference>
<dbReference type="PANTHER" id="PTHR43685">
    <property type="entry name" value="GLYCOSYLTRANSFERASE"/>
    <property type="match status" value="1"/>
</dbReference>
<feature type="domain" description="Galactosyltransferase C-terminal" evidence="3">
    <location>
        <begin position="146"/>
        <end position="192"/>
    </location>
</feature>
<dbReference type="InterPro" id="IPR050834">
    <property type="entry name" value="Glycosyltransf_2"/>
</dbReference>
<accession>A0ABP7XMJ7</accession>
<evidence type="ECO:0000259" key="2">
    <source>
        <dbReference type="Pfam" id="PF00535"/>
    </source>
</evidence>
<comment type="caution">
    <text evidence="4">The sequence shown here is derived from an EMBL/GenBank/DDBJ whole genome shotgun (WGS) entry which is preliminary data.</text>
</comment>
<evidence type="ECO:0000259" key="3">
    <source>
        <dbReference type="Pfam" id="PF02709"/>
    </source>
</evidence>
<dbReference type="Pfam" id="PF02709">
    <property type="entry name" value="Glyco_transf_7C"/>
    <property type="match status" value="1"/>
</dbReference>
<evidence type="ECO:0000313" key="5">
    <source>
        <dbReference type="Proteomes" id="UP001501333"/>
    </source>
</evidence>
<feature type="domain" description="Glycosyltransferase 2-like" evidence="2">
    <location>
        <begin position="3"/>
        <end position="128"/>
    </location>
</feature>
<organism evidence="4 5">
    <name type="scientific">Flavobacterium chungbukense</name>
    <dbReference type="NCBI Taxonomy" id="877464"/>
    <lineage>
        <taxon>Bacteria</taxon>
        <taxon>Pseudomonadati</taxon>
        <taxon>Bacteroidota</taxon>
        <taxon>Flavobacteriia</taxon>
        <taxon>Flavobacteriales</taxon>
        <taxon>Flavobacteriaceae</taxon>
        <taxon>Flavobacterium</taxon>
    </lineage>
</organism>
<keyword evidence="5" id="KW-1185">Reference proteome</keyword>
<sequence>MITIIYPYRNRELSRIKKSLDSLVLQSNKDFCVVFVDYGSDFDISSSVKKIVEEYKYVKYIHSFHNDQPWSRSKAINIGLRFAETEFVFIADIDIIFHPDLVATLHKLKDEQENVYFQVGYLDEKESKQSKEFNQYNISSKSIPEGQGLSLFSLKSLLTVGGFDEFFHFWGAEDEDVYARLKIAGYSSRFYNDTILLLHQWHETFTSINKEKLTEELYFSEAFGLNKQKLMFNKQKQILKPNNENWGKLMTEEEFQFLNSHQDSTVITNKKLLVENFINIILPNTHDDVVNVIFKDYQYQLSLNYKIKKIFRVKMHQYYSLKDIHDLLVRQLLVYYRDYQYTYKISSDLKSIQLKIKK</sequence>
<gene>
    <name evidence="4" type="ORF">GCM10022250_01450</name>
</gene>
<evidence type="ECO:0000313" key="4">
    <source>
        <dbReference type="EMBL" id="GAA4120638.1"/>
    </source>
</evidence>
<dbReference type="Gene3D" id="3.90.550.10">
    <property type="entry name" value="Spore Coat Polysaccharide Biosynthesis Protein SpsA, Chain A"/>
    <property type="match status" value="1"/>
</dbReference>
<protein>
    <recommendedName>
        <fullName evidence="6">Glycosyl transferase family 2</fullName>
    </recommendedName>
</protein>
<dbReference type="RefSeq" id="WP_229354921.1">
    <property type="nucleotide sequence ID" value="NZ_BAABAO010000001.1"/>
</dbReference>
<evidence type="ECO:0000256" key="1">
    <source>
        <dbReference type="ARBA" id="ARBA00022679"/>
    </source>
</evidence>